<reference evidence="5" key="1">
    <citation type="journal article" date="2019" name="Int. J. Syst. Evol. Microbiol.">
        <title>The Global Catalogue of Microorganisms (GCM) 10K type strain sequencing project: providing services to taxonomists for standard genome sequencing and annotation.</title>
        <authorList>
            <consortium name="The Broad Institute Genomics Platform"/>
            <consortium name="The Broad Institute Genome Sequencing Center for Infectious Disease"/>
            <person name="Wu L."/>
            <person name="Ma J."/>
        </authorList>
    </citation>
    <scope>NUCLEOTIDE SEQUENCE [LARGE SCALE GENOMIC DNA]</scope>
    <source>
        <strain evidence="5">JCM 16548</strain>
    </source>
</reference>
<evidence type="ECO:0000259" key="3">
    <source>
        <dbReference type="SMART" id="SM00894"/>
    </source>
</evidence>
<dbReference type="SMART" id="SM00894">
    <property type="entry name" value="Excalibur"/>
    <property type="match status" value="1"/>
</dbReference>
<feature type="domain" description="Excalibur calcium-binding" evidence="3">
    <location>
        <begin position="36"/>
        <end position="97"/>
    </location>
</feature>
<evidence type="ECO:0000256" key="1">
    <source>
        <dbReference type="SAM" id="MobiDB-lite"/>
    </source>
</evidence>
<evidence type="ECO:0000256" key="2">
    <source>
        <dbReference type="SAM" id="SignalP"/>
    </source>
</evidence>
<proteinExistence type="predicted"/>
<feature type="signal peptide" evidence="2">
    <location>
        <begin position="1"/>
        <end position="32"/>
    </location>
</feature>
<keyword evidence="2" id="KW-0732">Signal</keyword>
<accession>A0ABP7EA98</accession>
<gene>
    <name evidence="4" type="ORF">GCM10022204_39060</name>
</gene>
<protein>
    <recommendedName>
        <fullName evidence="3">Excalibur calcium-binding domain-containing protein</fullName>
    </recommendedName>
</protein>
<dbReference type="EMBL" id="BAAAYX010000020">
    <property type="protein sequence ID" value="GAA3715683.1"/>
    <property type="molecule type" value="Genomic_DNA"/>
</dbReference>
<dbReference type="Pfam" id="PF05901">
    <property type="entry name" value="Excalibur"/>
    <property type="match status" value="1"/>
</dbReference>
<keyword evidence="5" id="KW-1185">Reference proteome</keyword>
<dbReference type="Proteomes" id="UP001500051">
    <property type="component" value="Unassembled WGS sequence"/>
</dbReference>
<dbReference type="RefSeq" id="WP_344814135.1">
    <property type="nucleotide sequence ID" value="NZ_BAAAYX010000020.1"/>
</dbReference>
<sequence>MTPRARRLAASFVSAFALALPVAAVATAPAEAASSTYKNCTNLNKKYPHGVGKSGAKDKVSGSSKPVTNFKRSTKIYKKAMKQNKGLDRDKDGIACEKH</sequence>
<dbReference type="InterPro" id="IPR008613">
    <property type="entry name" value="Excalibur_Ca-bd_domain"/>
</dbReference>
<evidence type="ECO:0000313" key="5">
    <source>
        <dbReference type="Proteomes" id="UP001500051"/>
    </source>
</evidence>
<feature type="chain" id="PRO_5045352540" description="Excalibur calcium-binding domain-containing protein" evidence="2">
    <location>
        <begin position="33"/>
        <end position="99"/>
    </location>
</feature>
<organism evidence="4 5">
    <name type="scientific">Microlunatus aurantiacus</name>
    <dbReference type="NCBI Taxonomy" id="446786"/>
    <lineage>
        <taxon>Bacteria</taxon>
        <taxon>Bacillati</taxon>
        <taxon>Actinomycetota</taxon>
        <taxon>Actinomycetes</taxon>
        <taxon>Propionibacteriales</taxon>
        <taxon>Propionibacteriaceae</taxon>
        <taxon>Microlunatus</taxon>
    </lineage>
</organism>
<comment type="caution">
    <text evidence="4">The sequence shown here is derived from an EMBL/GenBank/DDBJ whole genome shotgun (WGS) entry which is preliminary data.</text>
</comment>
<evidence type="ECO:0000313" key="4">
    <source>
        <dbReference type="EMBL" id="GAA3715683.1"/>
    </source>
</evidence>
<name>A0ABP7EA98_9ACTN</name>
<feature type="region of interest" description="Disordered" evidence="1">
    <location>
        <begin position="48"/>
        <end position="68"/>
    </location>
</feature>